<dbReference type="InterPro" id="IPR051532">
    <property type="entry name" value="Ester_Hydrolysis_Enzymes"/>
</dbReference>
<dbReference type="STRING" id="408074.SAMN05660909_02894"/>
<dbReference type="OrthoDB" id="1246242at2"/>
<accession>A0A1H4D1N2</accession>
<dbReference type="EMBL" id="FNRL01000012">
    <property type="protein sequence ID" value="SEA66420.1"/>
    <property type="molecule type" value="Genomic_DNA"/>
</dbReference>
<dbReference type="SUPFAM" id="SSF52266">
    <property type="entry name" value="SGNH hydrolase"/>
    <property type="match status" value="1"/>
</dbReference>
<keyword evidence="3" id="KW-1185">Reference proteome</keyword>
<proteinExistence type="predicted"/>
<sequence>MKYRIGSLLFLVLAVTLLSFVPRKLTWVAIGDSITYLNEHPDETGNRITAGYMSRVVKQLPELQYINHGYNGWTACGIANKIEELNFPRADIYSIFLGTNDWWAGLPIGTFADYENKTGNGTVNGAFRTIIDKLRSLNPDAPVILMTPLQRSDFVYIKDANNNAYGSYKPKAGQTLLRLVQALDTIAAKEKLVEVDLYRKSGITPETAVKFKRLKDPQTGEYKNYTWPAYKDIPFDTKQEEYPYPLAAVNMTYDGLHPSDKGYQVITNMLLKAMKPLLPRIKD</sequence>
<name>A0A1H4D1N2_9BACT</name>
<dbReference type="InterPro" id="IPR036514">
    <property type="entry name" value="SGNH_hydro_sf"/>
</dbReference>
<feature type="domain" description="SGNH hydrolase-type esterase" evidence="1">
    <location>
        <begin position="29"/>
        <end position="265"/>
    </location>
</feature>
<gene>
    <name evidence="2" type="ORF">SAMN05660909_02894</name>
</gene>
<dbReference type="GO" id="GO:0016788">
    <property type="term" value="F:hydrolase activity, acting on ester bonds"/>
    <property type="evidence" value="ECO:0007669"/>
    <property type="project" value="UniProtKB-ARBA"/>
</dbReference>
<dbReference type="RefSeq" id="WP_089762642.1">
    <property type="nucleotide sequence ID" value="NZ_BKAT01000018.1"/>
</dbReference>
<dbReference type="Proteomes" id="UP000199656">
    <property type="component" value="Unassembled WGS sequence"/>
</dbReference>
<evidence type="ECO:0000259" key="1">
    <source>
        <dbReference type="Pfam" id="PF13472"/>
    </source>
</evidence>
<evidence type="ECO:0000313" key="3">
    <source>
        <dbReference type="Proteomes" id="UP000199656"/>
    </source>
</evidence>
<reference evidence="3" key="1">
    <citation type="submission" date="2016-10" db="EMBL/GenBank/DDBJ databases">
        <authorList>
            <person name="Varghese N."/>
            <person name="Submissions S."/>
        </authorList>
    </citation>
    <scope>NUCLEOTIDE SEQUENCE [LARGE SCALE GENOMIC DNA]</scope>
    <source>
        <strain evidence="3">DSM 23920</strain>
    </source>
</reference>
<protein>
    <submittedName>
        <fullName evidence="2">Lysophospholipase L1</fullName>
    </submittedName>
</protein>
<dbReference type="PANTHER" id="PTHR30383">
    <property type="entry name" value="THIOESTERASE 1/PROTEASE 1/LYSOPHOSPHOLIPASE L1"/>
    <property type="match status" value="1"/>
</dbReference>
<dbReference type="CDD" id="cd00229">
    <property type="entry name" value="SGNH_hydrolase"/>
    <property type="match status" value="1"/>
</dbReference>
<dbReference type="InterPro" id="IPR013830">
    <property type="entry name" value="SGNH_hydro"/>
</dbReference>
<dbReference type="Gene3D" id="3.40.50.1110">
    <property type="entry name" value="SGNH hydrolase"/>
    <property type="match status" value="1"/>
</dbReference>
<organism evidence="2 3">
    <name type="scientific">Chitinophaga terrae</name>
    <name type="common">ex Kim and Jung 2007</name>
    <dbReference type="NCBI Taxonomy" id="408074"/>
    <lineage>
        <taxon>Bacteria</taxon>
        <taxon>Pseudomonadati</taxon>
        <taxon>Bacteroidota</taxon>
        <taxon>Chitinophagia</taxon>
        <taxon>Chitinophagales</taxon>
        <taxon>Chitinophagaceae</taxon>
        <taxon>Chitinophaga</taxon>
    </lineage>
</organism>
<dbReference type="Pfam" id="PF13472">
    <property type="entry name" value="Lipase_GDSL_2"/>
    <property type="match status" value="1"/>
</dbReference>
<dbReference type="AlphaFoldDB" id="A0A1H4D1N2"/>
<evidence type="ECO:0000313" key="2">
    <source>
        <dbReference type="EMBL" id="SEA66420.1"/>
    </source>
</evidence>